<dbReference type="Gene3D" id="3.90.280.10">
    <property type="entry name" value="PEBP-like"/>
    <property type="match status" value="1"/>
</dbReference>
<dbReference type="Pfam" id="PF01161">
    <property type="entry name" value="PBP"/>
    <property type="match status" value="1"/>
</dbReference>
<dbReference type="PANTHER" id="PTHR30289:SF1">
    <property type="entry name" value="PEBP (PHOSPHATIDYLETHANOLAMINE-BINDING PROTEIN) FAMILY PROTEIN"/>
    <property type="match status" value="1"/>
</dbReference>
<dbReference type="Proteomes" id="UP000266005">
    <property type="component" value="Unassembled WGS sequence"/>
</dbReference>
<gene>
    <name evidence="2" type="ORF">D1627_04925</name>
</gene>
<evidence type="ECO:0000256" key="1">
    <source>
        <dbReference type="SAM" id="MobiDB-lite"/>
    </source>
</evidence>
<reference evidence="3" key="1">
    <citation type="submission" date="2018-08" db="EMBL/GenBank/DDBJ databases">
        <title>Mucilaginibacter sp. MYSH2.</title>
        <authorList>
            <person name="Seo T."/>
        </authorList>
    </citation>
    <scope>NUCLEOTIDE SEQUENCE [LARGE SCALE GENOMIC DNA]</scope>
    <source>
        <strain evidence="3">KIRAN</strain>
    </source>
</reference>
<dbReference type="NCBIfam" id="TIGR00481">
    <property type="entry name" value="YbhB/YbcL family Raf kinase inhibitor-like protein"/>
    <property type="match status" value="1"/>
</dbReference>
<dbReference type="OrthoDB" id="9797506at2"/>
<proteinExistence type="predicted"/>
<organism evidence="2 3">
    <name type="scientific">Pontibacter oryzae</name>
    <dbReference type="NCBI Taxonomy" id="2304593"/>
    <lineage>
        <taxon>Bacteria</taxon>
        <taxon>Pseudomonadati</taxon>
        <taxon>Bacteroidota</taxon>
        <taxon>Cytophagia</taxon>
        <taxon>Cytophagales</taxon>
        <taxon>Hymenobacteraceae</taxon>
        <taxon>Pontibacter</taxon>
    </lineage>
</organism>
<protein>
    <submittedName>
        <fullName evidence="2">YbhB/YbcL family Raf kinase inhibitor-like protein</fullName>
    </submittedName>
</protein>
<feature type="region of interest" description="Disordered" evidence="1">
    <location>
        <begin position="1"/>
        <end position="22"/>
    </location>
</feature>
<dbReference type="EMBL" id="QWGE01000002">
    <property type="protein sequence ID" value="RIJ42065.1"/>
    <property type="molecule type" value="Genomic_DNA"/>
</dbReference>
<evidence type="ECO:0000313" key="3">
    <source>
        <dbReference type="Proteomes" id="UP000266005"/>
    </source>
</evidence>
<name>A0A399SJX9_9BACT</name>
<keyword evidence="3" id="KW-1185">Reference proteome</keyword>
<sequence>MEISSPSFKEGENIPTKHTCDGENISPALEIGALPEGVLSLALIADDPDAPAGTWTHWLMWDIPPLNGIPEGAAPGILGRNDFNQTNYGGPCPPLGTHRYFFRMYALNCTLNLPEGSTKDELLEAMRNHVLASGELMGVYSR</sequence>
<dbReference type="InterPro" id="IPR036610">
    <property type="entry name" value="PEBP-like_sf"/>
</dbReference>
<accession>A0A399SJX9</accession>
<comment type="caution">
    <text evidence="2">The sequence shown here is derived from an EMBL/GenBank/DDBJ whole genome shotgun (WGS) entry which is preliminary data.</text>
</comment>
<dbReference type="PANTHER" id="PTHR30289">
    <property type="entry name" value="UNCHARACTERIZED PROTEIN YBCL-RELATED"/>
    <property type="match status" value="1"/>
</dbReference>
<dbReference type="InterPro" id="IPR005247">
    <property type="entry name" value="YbhB_YbcL/LppC-like"/>
</dbReference>
<evidence type="ECO:0000313" key="2">
    <source>
        <dbReference type="EMBL" id="RIJ42065.1"/>
    </source>
</evidence>
<dbReference type="SUPFAM" id="SSF49777">
    <property type="entry name" value="PEBP-like"/>
    <property type="match status" value="1"/>
</dbReference>
<dbReference type="AlphaFoldDB" id="A0A399SJX9"/>
<dbReference type="CDD" id="cd00865">
    <property type="entry name" value="PEBP_bact_arch"/>
    <property type="match status" value="1"/>
</dbReference>
<dbReference type="InterPro" id="IPR008914">
    <property type="entry name" value="PEBP"/>
</dbReference>